<dbReference type="GO" id="GO:0008270">
    <property type="term" value="F:zinc ion binding"/>
    <property type="evidence" value="ECO:0007669"/>
    <property type="project" value="InterPro"/>
</dbReference>
<evidence type="ECO:0000256" key="2">
    <source>
        <dbReference type="ARBA" id="ARBA00022801"/>
    </source>
</evidence>
<proteinExistence type="inferred from homology"/>
<dbReference type="SUPFAM" id="SSF51556">
    <property type="entry name" value="Metallo-dependent hydrolases"/>
    <property type="match status" value="1"/>
</dbReference>
<dbReference type="Gene3D" id="3.20.20.140">
    <property type="entry name" value="Metal-dependent hydrolases"/>
    <property type="match status" value="1"/>
</dbReference>
<dbReference type="Pfam" id="PF02126">
    <property type="entry name" value="PTE"/>
    <property type="match status" value="1"/>
</dbReference>
<dbReference type="PANTHER" id="PTHR10819">
    <property type="entry name" value="PHOSPHOTRIESTERASE-RELATED"/>
    <property type="match status" value="1"/>
</dbReference>
<comment type="caution">
    <text evidence="3">Lacks conserved residue(s) required for the propagation of feature annotation.</text>
</comment>
<keyword evidence="2" id="KW-0378">Hydrolase</keyword>
<gene>
    <name evidence="4" type="ORF">BJ982_001723</name>
</gene>
<evidence type="ECO:0000313" key="4">
    <source>
        <dbReference type="EMBL" id="MBB4700179.1"/>
    </source>
</evidence>
<accession>A0A7W7G934</accession>
<dbReference type="InterPro" id="IPR001559">
    <property type="entry name" value="Phosphotriesterase"/>
</dbReference>
<sequence length="385" mass="39821">MSSIDSSAEAVRTDVPQGVVVTVTGEVAPGSLGVVLPHEHLLSDFGTPGDSAEAWEAVGRVRPTAAGRLRLYEAPLTMDLLGEIGLGAPNRDDWLLGDQDLAARELAAFKAAGGGTLVDVTSAGLGRDPAGLRRVSEASGVAVVMGTGWYHPAWVRGRLLAREAGQADGPAASGDHVPDVERLTEEIVRDLTEGVDGVRAGIIGEIAALDPDEPAERAVLVAAARASAATGAAISIDRSEAAATQQRVLDVLAGEGADLTRVAVGHCDALSSSPDALEPLLARGVYVQFDQLGRLPTVLSVSDDQDVAAAVVELARRGHAGRLLLSQDVSAKSHLHAYGGGGYGFLLRQFVPFLKMLGADDALIEAVTTANPRRLLTIPTPKADS</sequence>
<dbReference type="InterPro" id="IPR032466">
    <property type="entry name" value="Metal_Hydrolase"/>
</dbReference>
<dbReference type="RefSeq" id="WP_184878142.1">
    <property type="nucleotide sequence ID" value="NZ_BOOV01000008.1"/>
</dbReference>
<keyword evidence="1" id="KW-0479">Metal-binding</keyword>
<reference evidence="4 5" key="1">
    <citation type="submission" date="2020-08" db="EMBL/GenBank/DDBJ databases">
        <title>Sequencing the genomes of 1000 actinobacteria strains.</title>
        <authorList>
            <person name="Klenk H.-P."/>
        </authorList>
    </citation>
    <scope>NUCLEOTIDE SEQUENCE [LARGE SCALE GENOMIC DNA]</scope>
    <source>
        <strain evidence="4 5">DSM 45784</strain>
    </source>
</reference>
<dbReference type="GO" id="GO:0016787">
    <property type="term" value="F:hydrolase activity"/>
    <property type="evidence" value="ECO:0007669"/>
    <property type="project" value="UniProtKB-KW"/>
</dbReference>
<comment type="caution">
    <text evidence="4">The sequence shown here is derived from an EMBL/GenBank/DDBJ whole genome shotgun (WGS) entry which is preliminary data.</text>
</comment>
<evidence type="ECO:0000256" key="1">
    <source>
        <dbReference type="ARBA" id="ARBA00022723"/>
    </source>
</evidence>
<dbReference type="PANTHER" id="PTHR10819:SF3">
    <property type="entry name" value="PHOSPHOTRIESTERASE-RELATED PROTEIN"/>
    <property type="match status" value="1"/>
</dbReference>
<protein>
    <submittedName>
        <fullName evidence="4">Phosphotriesterase-related protein</fullName>
    </submittedName>
</protein>
<dbReference type="Proteomes" id="UP000542210">
    <property type="component" value="Unassembled WGS sequence"/>
</dbReference>
<organism evidence="4 5">
    <name type="scientific">Sphaerisporangium siamense</name>
    <dbReference type="NCBI Taxonomy" id="795645"/>
    <lineage>
        <taxon>Bacteria</taxon>
        <taxon>Bacillati</taxon>
        <taxon>Actinomycetota</taxon>
        <taxon>Actinomycetes</taxon>
        <taxon>Streptosporangiales</taxon>
        <taxon>Streptosporangiaceae</taxon>
        <taxon>Sphaerisporangium</taxon>
    </lineage>
</organism>
<comment type="similarity">
    <text evidence="3">Belongs to the metallo-dependent hydrolases superfamily. Phosphotriesterase family.</text>
</comment>
<dbReference type="EMBL" id="JACHND010000001">
    <property type="protein sequence ID" value="MBB4700179.1"/>
    <property type="molecule type" value="Genomic_DNA"/>
</dbReference>
<evidence type="ECO:0000256" key="3">
    <source>
        <dbReference type="PROSITE-ProRule" id="PRU00679"/>
    </source>
</evidence>
<name>A0A7W7G934_9ACTN</name>
<keyword evidence="5" id="KW-1185">Reference proteome</keyword>
<dbReference type="AlphaFoldDB" id="A0A7W7G934"/>
<evidence type="ECO:0000313" key="5">
    <source>
        <dbReference type="Proteomes" id="UP000542210"/>
    </source>
</evidence>
<dbReference type="PROSITE" id="PS51347">
    <property type="entry name" value="PHOSPHOTRIESTERASE_2"/>
    <property type="match status" value="1"/>
</dbReference>